<dbReference type="OrthoDB" id="5419315at2759"/>
<evidence type="ECO:0000256" key="5">
    <source>
        <dbReference type="ARBA" id="ARBA00023163"/>
    </source>
</evidence>
<dbReference type="KEGG" id="fme:FOMMEDRAFT_162921"/>
<dbReference type="InterPro" id="IPR036864">
    <property type="entry name" value="Zn2-C6_fun-type_DNA-bd_sf"/>
</dbReference>
<dbReference type="GO" id="GO:0003677">
    <property type="term" value="F:DNA binding"/>
    <property type="evidence" value="ECO:0007669"/>
    <property type="project" value="UniProtKB-KW"/>
</dbReference>
<dbReference type="SUPFAM" id="SSF57701">
    <property type="entry name" value="Zn2/Cys6 DNA-binding domain"/>
    <property type="match status" value="1"/>
</dbReference>
<dbReference type="Gene3D" id="4.10.240.10">
    <property type="entry name" value="Zn(2)-C6 fungal-type DNA-binding domain"/>
    <property type="match status" value="1"/>
</dbReference>
<dbReference type="PROSITE" id="PS50048">
    <property type="entry name" value="ZN2_CY6_FUNGAL_2"/>
    <property type="match status" value="1"/>
</dbReference>
<sequence length="102" mass="11785">MSSSLPYPILYLTPPSPQYTLPADPHEVQIPDAVYTVSPAQIRAEQSQRKRPKYSRSKTGCLTCRKKRIKCDEVKPICRRCDYGQRECTWPDLTNSKKKVQQ</sequence>
<organism evidence="8 9">
    <name type="scientific">Fomitiporia mediterranea (strain MF3/22)</name>
    <name type="common">Grapevine white-rot fungus</name>
    <dbReference type="NCBI Taxonomy" id="694068"/>
    <lineage>
        <taxon>Eukaryota</taxon>
        <taxon>Fungi</taxon>
        <taxon>Dikarya</taxon>
        <taxon>Basidiomycota</taxon>
        <taxon>Agaricomycotina</taxon>
        <taxon>Agaricomycetes</taxon>
        <taxon>Hymenochaetales</taxon>
        <taxon>Hymenochaetaceae</taxon>
        <taxon>Fomitiporia</taxon>
    </lineage>
</organism>
<gene>
    <name evidence="8" type="ORF">FOMMEDRAFT_162921</name>
</gene>
<dbReference type="CDD" id="cd00067">
    <property type="entry name" value="GAL4"/>
    <property type="match status" value="1"/>
</dbReference>
<dbReference type="InterPro" id="IPR001138">
    <property type="entry name" value="Zn2Cys6_DnaBD"/>
</dbReference>
<dbReference type="Pfam" id="PF00172">
    <property type="entry name" value="Zn_clus"/>
    <property type="match status" value="1"/>
</dbReference>
<dbReference type="PANTHER" id="PTHR36206:SF12">
    <property type="entry name" value="ASPERCRYPTIN BIOSYNTHESIS CLUSTER-SPECIFIC TRANSCRIPTION REGULATOR ATNN-RELATED"/>
    <property type="match status" value="1"/>
</dbReference>
<dbReference type="GO" id="GO:0008270">
    <property type="term" value="F:zinc ion binding"/>
    <property type="evidence" value="ECO:0007669"/>
    <property type="project" value="InterPro"/>
</dbReference>
<keyword evidence="4" id="KW-0238">DNA-binding</keyword>
<dbReference type="Proteomes" id="UP000053630">
    <property type="component" value="Unassembled WGS sequence"/>
</dbReference>
<dbReference type="PROSITE" id="PS00463">
    <property type="entry name" value="ZN2_CY6_FUNGAL_1"/>
    <property type="match status" value="1"/>
</dbReference>
<accession>R7SFN8</accession>
<evidence type="ECO:0000313" key="9">
    <source>
        <dbReference type="Proteomes" id="UP000053630"/>
    </source>
</evidence>
<dbReference type="GeneID" id="18675931"/>
<evidence type="ECO:0000259" key="7">
    <source>
        <dbReference type="PROSITE" id="PS50048"/>
    </source>
</evidence>
<evidence type="ECO:0000313" key="8">
    <source>
        <dbReference type="EMBL" id="EJC97541.1"/>
    </source>
</evidence>
<evidence type="ECO:0000256" key="1">
    <source>
        <dbReference type="ARBA" id="ARBA00022723"/>
    </source>
</evidence>
<keyword evidence="9" id="KW-1185">Reference proteome</keyword>
<name>R7SFN8_FOMME</name>
<keyword evidence="6" id="KW-0539">Nucleus</keyword>
<evidence type="ECO:0000256" key="3">
    <source>
        <dbReference type="ARBA" id="ARBA00023015"/>
    </source>
</evidence>
<dbReference type="RefSeq" id="XP_007272195.1">
    <property type="nucleotide sequence ID" value="XM_007272133.1"/>
</dbReference>
<dbReference type="SMART" id="SM00066">
    <property type="entry name" value="GAL4"/>
    <property type="match status" value="1"/>
</dbReference>
<evidence type="ECO:0000256" key="2">
    <source>
        <dbReference type="ARBA" id="ARBA00022833"/>
    </source>
</evidence>
<keyword evidence="3" id="KW-0805">Transcription regulation</keyword>
<dbReference type="InterPro" id="IPR052360">
    <property type="entry name" value="Transcr_Regulatory_Proteins"/>
</dbReference>
<reference evidence="9" key="1">
    <citation type="journal article" date="2012" name="Science">
        <title>The Paleozoic origin of enzymatic lignin decomposition reconstructed from 31 fungal genomes.</title>
        <authorList>
            <person name="Floudas D."/>
            <person name="Binder M."/>
            <person name="Riley R."/>
            <person name="Barry K."/>
            <person name="Blanchette R.A."/>
            <person name="Henrissat B."/>
            <person name="Martinez A.T."/>
            <person name="Otillar R."/>
            <person name="Spatafora J.W."/>
            <person name="Yadav J.S."/>
            <person name="Aerts A."/>
            <person name="Benoit I."/>
            <person name="Boyd A."/>
            <person name="Carlson A."/>
            <person name="Copeland A."/>
            <person name="Coutinho P.M."/>
            <person name="de Vries R.P."/>
            <person name="Ferreira P."/>
            <person name="Findley K."/>
            <person name="Foster B."/>
            <person name="Gaskell J."/>
            <person name="Glotzer D."/>
            <person name="Gorecki P."/>
            <person name="Heitman J."/>
            <person name="Hesse C."/>
            <person name="Hori C."/>
            <person name="Igarashi K."/>
            <person name="Jurgens J.A."/>
            <person name="Kallen N."/>
            <person name="Kersten P."/>
            <person name="Kohler A."/>
            <person name="Kuees U."/>
            <person name="Kumar T.K.A."/>
            <person name="Kuo A."/>
            <person name="LaButti K."/>
            <person name="Larrondo L.F."/>
            <person name="Lindquist E."/>
            <person name="Ling A."/>
            <person name="Lombard V."/>
            <person name="Lucas S."/>
            <person name="Lundell T."/>
            <person name="Martin R."/>
            <person name="McLaughlin D.J."/>
            <person name="Morgenstern I."/>
            <person name="Morin E."/>
            <person name="Murat C."/>
            <person name="Nagy L.G."/>
            <person name="Nolan M."/>
            <person name="Ohm R.A."/>
            <person name="Patyshakuliyeva A."/>
            <person name="Rokas A."/>
            <person name="Ruiz-Duenas F.J."/>
            <person name="Sabat G."/>
            <person name="Salamov A."/>
            <person name="Samejima M."/>
            <person name="Schmutz J."/>
            <person name="Slot J.C."/>
            <person name="St John F."/>
            <person name="Stenlid J."/>
            <person name="Sun H."/>
            <person name="Sun S."/>
            <person name="Syed K."/>
            <person name="Tsang A."/>
            <person name="Wiebenga A."/>
            <person name="Young D."/>
            <person name="Pisabarro A."/>
            <person name="Eastwood D.C."/>
            <person name="Martin F."/>
            <person name="Cullen D."/>
            <person name="Grigoriev I.V."/>
            <person name="Hibbett D.S."/>
        </authorList>
    </citation>
    <scope>NUCLEOTIDE SEQUENCE [LARGE SCALE GENOMIC DNA]</scope>
    <source>
        <strain evidence="9">MF3/22</strain>
    </source>
</reference>
<dbReference type="AlphaFoldDB" id="R7SFN8"/>
<evidence type="ECO:0000256" key="6">
    <source>
        <dbReference type="ARBA" id="ARBA00023242"/>
    </source>
</evidence>
<evidence type="ECO:0000256" key="4">
    <source>
        <dbReference type="ARBA" id="ARBA00023125"/>
    </source>
</evidence>
<keyword evidence="5" id="KW-0804">Transcription</keyword>
<feature type="domain" description="Zn(2)-C6 fungal-type" evidence="7">
    <location>
        <begin position="60"/>
        <end position="90"/>
    </location>
</feature>
<dbReference type="PANTHER" id="PTHR36206">
    <property type="entry name" value="ASPERCRYPTIN BIOSYNTHESIS CLUSTER-SPECIFIC TRANSCRIPTION REGULATOR ATNN-RELATED"/>
    <property type="match status" value="1"/>
</dbReference>
<dbReference type="eggNOG" id="ENOG502QW5G">
    <property type="taxonomic scope" value="Eukaryota"/>
</dbReference>
<keyword evidence="2" id="KW-0862">Zinc</keyword>
<keyword evidence="1" id="KW-0479">Metal-binding</keyword>
<protein>
    <recommendedName>
        <fullName evidence="7">Zn(2)-C6 fungal-type domain-containing protein</fullName>
    </recommendedName>
</protein>
<dbReference type="EMBL" id="JH718106">
    <property type="protein sequence ID" value="EJC97541.1"/>
    <property type="molecule type" value="Genomic_DNA"/>
</dbReference>
<proteinExistence type="predicted"/>
<dbReference type="GO" id="GO:0000981">
    <property type="term" value="F:DNA-binding transcription factor activity, RNA polymerase II-specific"/>
    <property type="evidence" value="ECO:0007669"/>
    <property type="project" value="InterPro"/>
</dbReference>